<evidence type="ECO:0000256" key="1">
    <source>
        <dbReference type="SAM" id="MobiDB-lite"/>
    </source>
</evidence>
<feature type="compositionally biased region" description="Polar residues" evidence="1">
    <location>
        <begin position="548"/>
        <end position="564"/>
    </location>
</feature>
<feature type="compositionally biased region" description="Low complexity" evidence="1">
    <location>
        <begin position="444"/>
        <end position="461"/>
    </location>
</feature>
<name>A0AAE0K7M8_9PEZI</name>
<evidence type="ECO:0000313" key="2">
    <source>
        <dbReference type="EMBL" id="KAK3371374.1"/>
    </source>
</evidence>
<sequence length="1397" mass="151173">MAADWSMASLAGLMSSPDPLNESILTPPSRRVTRSQAPQRLFSLGPSPKKQTFELDVGNDLAPQKILVTVEAEDANASRTSRRLFGTPTPKRSVRRSKPSAGTTTTTVPLRGLTDDEAHATSDAPTSRRRGRPPKPRLSGTPTTTRRKRPPTPAPKIASKTGGPRASLEHVAASDIGAEDELATPRAKSRPGRTPKRKATSPAKDDGAPASQPRKRGRPRKDAATASEDLVPLSEQESNADGGVEDNASVAPSDDNFSATRGEPLEEPHNSEAYNMEDDIWLATLSDQPSPVGRRSHRRDDEMLRALEPEQTQAPSDAPPSEMDFSQHDAYSYDGGRDPHSEAESLASDGLDLQDREDTVVAEEFTMISIGSLPSMQPNSSMMAPEHQDIGDATSLIINRTLEALRQSYNRPVEGIPEPQPSSADADDEPRENADVQPDEEPAQQELQPQSQPQSPQAFARSPRRPKAQPLSRQLALKSLHQGDSIDSPHRLAVPETTEAHETSIYDDSFSEIPEEVLIAATPRRLRVPEAEAGEQDAYMDIQPSVERPSTVNHSNPQSESNRLLTPEETPSPLQSDNKDDPKQTVPTEPALDQVTDVRSSPPISSDSPQQHHNVSVMRHSRTNSTETPAEQRSSFSSPAVAAHNAQAPNLAPPEVQPRPTLSPIVRAGRALQLVTSDPPSPPARDSVLGSPFRRSVTKSSQSPVAQSRPPTQVDAPAEQPEKSWLAPLNQLKNLVVQGAQAFSPRNFSTAGMEDPFAPNPSESSRPGSVRISIFNLGSKSRAGGQGVGVDESGSVVGLARATSPEVNDSDAMSWEAEGSPSRAGGQERSPSASSSLDLEDDEVAEDDDDDIWAIEAQRAAPASTENASSRREESFIPPRRSKLPSPWRKNSKRLMYSDELHQLAMENSRSNEVDEFSMISQGLREEQRNPRNPAPPTKVDLSAFFSSPAALPEIPAPGFGLFKALDARRTEKPLDRPSALQGFQAASATQTARNNLATEQPEEPQPRAQKSPRSVPQKELHIEDRPRRPDLFSPVRQPAGRAAPAAQVSPSSSPENAMYGHVPQKMNFTPLRRSKNDLFEPTAAAAPGNSLFGDSRVSNFSNPAPPPEDEQGQPSSASPELDFMRPQARPRPDRAMSPTKSCMRSPLKPKTPGRVVEFTSSTLSPLAQAQVRAERRASASPEKEAAPSPPRGGPAVAGDDKENQHDEESAEEEAEQQQQQQPAGSRGAPEAFSFSASPSASNPEARRPTTTSRRNKSGGTGTAAAARAPLSKTEWSRDHWLRLDELLQARRHLGALHFQLQHPPAASAAARARQRAATARRLLGKRVTAQGESVALEQWHLDVVAAFAAEVGTNGANGSGWDETALAKRLFALLVGEQRRRDGKVPLRRDHRPVDV</sequence>
<feature type="compositionally biased region" description="Polar residues" evidence="1">
    <location>
        <begin position="623"/>
        <end position="638"/>
    </location>
</feature>
<feature type="region of interest" description="Disordered" evidence="1">
    <location>
        <begin position="907"/>
        <end position="941"/>
    </location>
</feature>
<feature type="compositionally biased region" description="Basic residues" evidence="1">
    <location>
        <begin position="187"/>
        <end position="199"/>
    </location>
</feature>
<feature type="region of interest" description="Disordered" evidence="1">
    <location>
        <begin position="1"/>
        <end position="358"/>
    </location>
</feature>
<proteinExistence type="predicted"/>
<dbReference type="Proteomes" id="UP001287356">
    <property type="component" value="Unassembled WGS sequence"/>
</dbReference>
<feature type="compositionally biased region" description="Basic and acidic residues" evidence="1">
    <location>
        <begin position="1199"/>
        <end position="1208"/>
    </location>
</feature>
<feature type="compositionally biased region" description="Low complexity" evidence="1">
    <location>
        <begin position="1229"/>
        <end position="1244"/>
    </location>
</feature>
<reference evidence="2" key="2">
    <citation type="submission" date="2023-06" db="EMBL/GenBank/DDBJ databases">
        <authorList>
            <consortium name="Lawrence Berkeley National Laboratory"/>
            <person name="Haridas S."/>
            <person name="Hensen N."/>
            <person name="Bonometti L."/>
            <person name="Westerberg I."/>
            <person name="Brannstrom I.O."/>
            <person name="Guillou S."/>
            <person name="Cros-Aarteil S."/>
            <person name="Calhoun S."/>
            <person name="Kuo A."/>
            <person name="Mondo S."/>
            <person name="Pangilinan J."/>
            <person name="Riley R."/>
            <person name="Labutti K."/>
            <person name="Andreopoulos B."/>
            <person name="Lipzen A."/>
            <person name="Chen C."/>
            <person name="Yanf M."/>
            <person name="Daum C."/>
            <person name="Ng V."/>
            <person name="Clum A."/>
            <person name="Steindorff A."/>
            <person name="Ohm R."/>
            <person name="Martin F."/>
            <person name="Silar P."/>
            <person name="Natvig D."/>
            <person name="Lalanne C."/>
            <person name="Gautier V."/>
            <person name="Ament-Velasquez S.L."/>
            <person name="Kruys A."/>
            <person name="Hutchinson M.I."/>
            <person name="Powell A.J."/>
            <person name="Barry K."/>
            <person name="Miller A.N."/>
            <person name="Grigoriev I.V."/>
            <person name="Debuchy R."/>
            <person name="Gladieux P."/>
            <person name="Thoren M.H."/>
            <person name="Johannesson H."/>
        </authorList>
    </citation>
    <scope>NUCLEOTIDE SEQUENCE</scope>
    <source>
        <strain evidence="2">CBS 958.72</strain>
    </source>
</reference>
<feature type="compositionally biased region" description="Basic and acidic residues" evidence="1">
    <location>
        <begin position="298"/>
        <end position="308"/>
    </location>
</feature>
<feature type="compositionally biased region" description="Acidic residues" evidence="1">
    <location>
        <begin position="838"/>
        <end position="853"/>
    </location>
</feature>
<feature type="compositionally biased region" description="Basic and acidic residues" evidence="1">
    <location>
        <begin position="1017"/>
        <end position="1031"/>
    </location>
</feature>
<feature type="compositionally biased region" description="Polar residues" evidence="1">
    <location>
        <begin position="1159"/>
        <end position="1168"/>
    </location>
</feature>
<feature type="compositionally biased region" description="Low complexity" evidence="1">
    <location>
        <begin position="789"/>
        <end position="798"/>
    </location>
</feature>
<feature type="region of interest" description="Disordered" evidence="1">
    <location>
        <begin position="972"/>
        <end position="1062"/>
    </location>
</feature>
<comment type="caution">
    <text evidence="2">The sequence shown here is derived from an EMBL/GenBank/DDBJ whole genome shotgun (WGS) entry which is preliminary data.</text>
</comment>
<protein>
    <submittedName>
        <fullName evidence="2">Uncharacterized protein</fullName>
    </submittedName>
</protein>
<organism evidence="2 3">
    <name type="scientific">Lasiosphaeria ovina</name>
    <dbReference type="NCBI Taxonomy" id="92902"/>
    <lineage>
        <taxon>Eukaryota</taxon>
        <taxon>Fungi</taxon>
        <taxon>Dikarya</taxon>
        <taxon>Ascomycota</taxon>
        <taxon>Pezizomycotina</taxon>
        <taxon>Sordariomycetes</taxon>
        <taxon>Sordariomycetidae</taxon>
        <taxon>Sordariales</taxon>
        <taxon>Lasiosphaeriaceae</taxon>
        <taxon>Lasiosphaeria</taxon>
    </lineage>
</organism>
<feature type="compositionally biased region" description="Polar residues" evidence="1">
    <location>
        <begin position="985"/>
        <end position="999"/>
    </location>
</feature>
<feature type="compositionally biased region" description="Low complexity" evidence="1">
    <location>
        <begin position="600"/>
        <end position="609"/>
    </location>
</feature>
<accession>A0AAE0K7M8</accession>
<feature type="region of interest" description="Disordered" evidence="1">
    <location>
        <begin position="1079"/>
        <end position="1271"/>
    </location>
</feature>
<feature type="compositionally biased region" description="Basic and acidic residues" evidence="1">
    <location>
        <begin position="1173"/>
        <end position="1186"/>
    </location>
</feature>
<feature type="compositionally biased region" description="Low complexity" evidence="1">
    <location>
        <begin position="1036"/>
        <end position="1055"/>
    </location>
</feature>
<feature type="region of interest" description="Disordered" evidence="1">
    <location>
        <begin position="372"/>
        <end position="395"/>
    </location>
</feature>
<keyword evidence="3" id="KW-1185">Reference proteome</keyword>
<evidence type="ECO:0000313" key="3">
    <source>
        <dbReference type="Proteomes" id="UP001287356"/>
    </source>
</evidence>
<dbReference type="EMBL" id="JAULSN010000005">
    <property type="protein sequence ID" value="KAK3371374.1"/>
    <property type="molecule type" value="Genomic_DNA"/>
</dbReference>
<feature type="region of interest" description="Disordered" evidence="1">
    <location>
        <begin position="408"/>
        <end position="726"/>
    </location>
</feature>
<feature type="compositionally biased region" description="Polar residues" evidence="1">
    <location>
        <begin position="698"/>
        <end position="711"/>
    </location>
</feature>
<reference evidence="2" key="1">
    <citation type="journal article" date="2023" name="Mol. Phylogenet. Evol.">
        <title>Genome-scale phylogeny and comparative genomics of the fungal order Sordariales.</title>
        <authorList>
            <person name="Hensen N."/>
            <person name="Bonometti L."/>
            <person name="Westerberg I."/>
            <person name="Brannstrom I.O."/>
            <person name="Guillou S."/>
            <person name="Cros-Aarteil S."/>
            <person name="Calhoun S."/>
            <person name="Haridas S."/>
            <person name="Kuo A."/>
            <person name="Mondo S."/>
            <person name="Pangilinan J."/>
            <person name="Riley R."/>
            <person name="LaButti K."/>
            <person name="Andreopoulos B."/>
            <person name="Lipzen A."/>
            <person name="Chen C."/>
            <person name="Yan M."/>
            <person name="Daum C."/>
            <person name="Ng V."/>
            <person name="Clum A."/>
            <person name="Steindorff A."/>
            <person name="Ohm R.A."/>
            <person name="Martin F."/>
            <person name="Silar P."/>
            <person name="Natvig D.O."/>
            <person name="Lalanne C."/>
            <person name="Gautier V."/>
            <person name="Ament-Velasquez S.L."/>
            <person name="Kruys A."/>
            <person name="Hutchinson M.I."/>
            <person name="Powell A.J."/>
            <person name="Barry K."/>
            <person name="Miller A.N."/>
            <person name="Grigoriev I.V."/>
            <person name="Debuchy R."/>
            <person name="Gladieux P."/>
            <person name="Hiltunen Thoren M."/>
            <person name="Johannesson H."/>
        </authorList>
    </citation>
    <scope>NUCLEOTIDE SEQUENCE</scope>
    <source>
        <strain evidence="2">CBS 958.72</strain>
    </source>
</reference>
<gene>
    <name evidence="2" type="ORF">B0T24DRAFT_706337</name>
</gene>
<feature type="compositionally biased region" description="Polar residues" evidence="1">
    <location>
        <begin position="372"/>
        <end position="382"/>
    </location>
</feature>
<feature type="region of interest" description="Disordered" evidence="1">
    <location>
        <begin position="746"/>
        <end position="890"/>
    </location>
</feature>